<evidence type="ECO:0000313" key="11">
    <source>
        <dbReference type="Proteomes" id="UP000271241"/>
    </source>
</evidence>
<comment type="subcellular location">
    <subcellularLocation>
        <location evidence="1">Endosome</location>
    </subcellularLocation>
</comment>
<dbReference type="InterPro" id="IPR017916">
    <property type="entry name" value="SB_dom"/>
</dbReference>
<dbReference type="PROSITE" id="PS51312">
    <property type="entry name" value="SB"/>
    <property type="match status" value="1"/>
</dbReference>
<feature type="domain" description="SB" evidence="8">
    <location>
        <begin position="302"/>
        <end position="369"/>
    </location>
</feature>
<dbReference type="GO" id="GO:0015031">
    <property type="term" value="P:protein transport"/>
    <property type="evidence" value="ECO:0007669"/>
    <property type="project" value="UniProtKB-UniRule"/>
</dbReference>
<keyword evidence="11" id="KW-1185">Reference proteome</keyword>
<dbReference type="PANTHER" id="PTHR23306">
    <property type="entry name" value="TUMOR SUSCEPTIBILITY GENE 101 PROTEIN-RELATED"/>
    <property type="match status" value="1"/>
</dbReference>
<dbReference type="EMBL" id="KZ992566">
    <property type="protein sequence ID" value="RKP08826.1"/>
    <property type="molecule type" value="Genomic_DNA"/>
</dbReference>
<evidence type="ECO:0000256" key="3">
    <source>
        <dbReference type="ARBA" id="ARBA00022448"/>
    </source>
</evidence>
<dbReference type="InterPro" id="IPR016135">
    <property type="entry name" value="UBQ-conjugating_enzyme/RWD"/>
</dbReference>
<evidence type="ECO:0000313" key="10">
    <source>
        <dbReference type="EMBL" id="RKP08826.1"/>
    </source>
</evidence>
<dbReference type="Pfam" id="PF09454">
    <property type="entry name" value="Vps23_core"/>
    <property type="match status" value="1"/>
</dbReference>
<dbReference type="InterPro" id="IPR008883">
    <property type="entry name" value="UEV_N"/>
</dbReference>
<name>A0A4P9XRU9_9FUNG</name>
<dbReference type="AlphaFoldDB" id="A0A4P9XRU9"/>
<evidence type="ECO:0000256" key="2">
    <source>
        <dbReference type="ARBA" id="ARBA00009594"/>
    </source>
</evidence>
<organism evidence="10 11">
    <name type="scientific">Thamnocephalis sphaerospora</name>
    <dbReference type="NCBI Taxonomy" id="78915"/>
    <lineage>
        <taxon>Eukaryota</taxon>
        <taxon>Fungi</taxon>
        <taxon>Fungi incertae sedis</taxon>
        <taxon>Zoopagomycota</taxon>
        <taxon>Zoopagomycotina</taxon>
        <taxon>Zoopagomycetes</taxon>
        <taxon>Zoopagales</taxon>
        <taxon>Sigmoideomycetaceae</taxon>
        <taxon>Thamnocephalis</taxon>
    </lineage>
</organism>
<evidence type="ECO:0000256" key="7">
    <source>
        <dbReference type="PROSITE-ProRule" id="PRU00644"/>
    </source>
</evidence>
<dbReference type="Gene3D" id="6.10.140.820">
    <property type="match status" value="1"/>
</dbReference>
<dbReference type="Gene3D" id="3.10.110.10">
    <property type="entry name" value="Ubiquitin Conjugating Enzyme"/>
    <property type="match status" value="1"/>
</dbReference>
<dbReference type="Proteomes" id="UP000271241">
    <property type="component" value="Unassembled WGS sequence"/>
</dbReference>
<keyword evidence="3 7" id="KW-0813">Transport</keyword>
<sequence>MSLPAAGAAHLPRLVQHYAHSEQVQAHASALAARYPTLVPQPGGQADTPLCFRGTIPITFHGQTYHIPLGIWLPSAYPDQAPNVFVLPTERMAVRTGSCVDAGGHVVHPYLAVWTERANVDLVQLCDMLQTSFSQEPPVYACGTSAEATGSDIVPAATGPVQDPFTQAPRVEGPLDYRAIFGNSGDAGGQGSLRATSNSGLSPASRTHQQLLETVREKLRERLAVFRADTSERVNRVLADNAKLTESERTIDAAHARLISVEAELDEELGELLAKARELAAATDKLASEPDFASDELIRGQLPIHTQIFDLTAKEHAIDDTIDQLSTALRRGGVELATFLKIVRRLAREQFMCKALLAKARKNARLDSI</sequence>
<dbReference type="GO" id="GO:0043162">
    <property type="term" value="P:ubiquitin-dependent protein catabolic process via the multivesicular body sorting pathway"/>
    <property type="evidence" value="ECO:0007669"/>
    <property type="project" value="UniProtKB-ARBA"/>
</dbReference>
<reference evidence="11" key="1">
    <citation type="journal article" date="2018" name="Nat. Microbiol.">
        <title>Leveraging single-cell genomics to expand the fungal tree of life.</title>
        <authorList>
            <person name="Ahrendt S.R."/>
            <person name="Quandt C.A."/>
            <person name="Ciobanu D."/>
            <person name="Clum A."/>
            <person name="Salamov A."/>
            <person name="Andreopoulos B."/>
            <person name="Cheng J.F."/>
            <person name="Woyke T."/>
            <person name="Pelin A."/>
            <person name="Henrissat B."/>
            <person name="Reynolds N.K."/>
            <person name="Benny G.L."/>
            <person name="Smith M.E."/>
            <person name="James T.Y."/>
            <person name="Grigoriev I.V."/>
        </authorList>
    </citation>
    <scope>NUCLEOTIDE SEQUENCE [LARGE SCALE GENOMIC DNA]</scope>
    <source>
        <strain evidence="11">RSA 1356</strain>
    </source>
</reference>
<dbReference type="CDD" id="cd11685">
    <property type="entry name" value="UEV_TSG101-like"/>
    <property type="match status" value="1"/>
</dbReference>
<keyword evidence="4" id="KW-0967">Endosome</keyword>
<keyword evidence="5 7" id="KW-0653">Protein transport</keyword>
<comment type="similarity">
    <text evidence="2">Belongs to the ubiquitin-conjugating enzyme family. UEV subfamily.</text>
</comment>
<evidence type="ECO:0000259" key="8">
    <source>
        <dbReference type="PROSITE" id="PS51312"/>
    </source>
</evidence>
<feature type="domain" description="UEV" evidence="9">
    <location>
        <begin position="5"/>
        <end position="143"/>
    </location>
</feature>
<dbReference type="SUPFAM" id="SSF54495">
    <property type="entry name" value="UBC-like"/>
    <property type="match status" value="1"/>
</dbReference>
<dbReference type="GO" id="GO:0072666">
    <property type="term" value="P:establishment of protein localization to vacuole"/>
    <property type="evidence" value="ECO:0007669"/>
    <property type="project" value="UniProtKB-ARBA"/>
</dbReference>
<gene>
    <name evidence="10" type="ORF">THASP1DRAFT_29378</name>
</gene>
<evidence type="ECO:0000256" key="1">
    <source>
        <dbReference type="ARBA" id="ARBA00004177"/>
    </source>
</evidence>
<dbReference type="GO" id="GO:0043130">
    <property type="term" value="F:ubiquitin binding"/>
    <property type="evidence" value="ECO:0007669"/>
    <property type="project" value="TreeGrafter"/>
</dbReference>
<dbReference type="SUPFAM" id="SSF140111">
    <property type="entry name" value="Endosomal sorting complex assembly domain"/>
    <property type="match status" value="1"/>
</dbReference>
<keyword evidence="6" id="KW-0175">Coiled coil</keyword>
<dbReference type="OrthoDB" id="306304at2759"/>
<evidence type="ECO:0000256" key="6">
    <source>
        <dbReference type="ARBA" id="ARBA00023054"/>
    </source>
</evidence>
<dbReference type="InterPro" id="IPR037202">
    <property type="entry name" value="ESCRT_assembly_dom"/>
</dbReference>
<dbReference type="STRING" id="78915.A0A4P9XRU9"/>
<accession>A0A4P9XRU9</accession>
<dbReference type="PROSITE" id="PS51322">
    <property type="entry name" value="UEV"/>
    <property type="match status" value="1"/>
</dbReference>
<dbReference type="GO" id="GO:0000813">
    <property type="term" value="C:ESCRT I complex"/>
    <property type="evidence" value="ECO:0007669"/>
    <property type="project" value="TreeGrafter"/>
</dbReference>
<dbReference type="PANTHER" id="PTHR23306:SF3">
    <property type="entry name" value="TUMOR SUPPRESSOR PROTEIN 101"/>
    <property type="match status" value="1"/>
</dbReference>
<evidence type="ECO:0000256" key="5">
    <source>
        <dbReference type="ARBA" id="ARBA00022927"/>
    </source>
</evidence>
<proteinExistence type="inferred from homology"/>
<dbReference type="InterPro" id="IPR052070">
    <property type="entry name" value="ESCRT-I_UEV_domain"/>
</dbReference>
<dbReference type="Pfam" id="PF05743">
    <property type="entry name" value="UEV"/>
    <property type="match status" value="1"/>
</dbReference>
<evidence type="ECO:0000256" key="4">
    <source>
        <dbReference type="ARBA" id="ARBA00022753"/>
    </source>
</evidence>
<protein>
    <submittedName>
        <fullName evidence="10">UEV domain-containing protein</fullName>
    </submittedName>
</protein>
<evidence type="ECO:0000259" key="9">
    <source>
        <dbReference type="PROSITE" id="PS51322"/>
    </source>
</evidence>